<name>A0AAD7GRB8_MYCRO</name>
<feature type="signal peptide" evidence="1">
    <location>
        <begin position="1"/>
        <end position="19"/>
    </location>
</feature>
<evidence type="ECO:0000313" key="3">
    <source>
        <dbReference type="Proteomes" id="UP001221757"/>
    </source>
</evidence>
<dbReference type="AlphaFoldDB" id="A0AAD7GRB8"/>
<organism evidence="2 3">
    <name type="scientific">Mycena rosella</name>
    <name type="common">Pink bonnet</name>
    <name type="synonym">Agaricus rosellus</name>
    <dbReference type="NCBI Taxonomy" id="1033263"/>
    <lineage>
        <taxon>Eukaryota</taxon>
        <taxon>Fungi</taxon>
        <taxon>Dikarya</taxon>
        <taxon>Basidiomycota</taxon>
        <taxon>Agaricomycotina</taxon>
        <taxon>Agaricomycetes</taxon>
        <taxon>Agaricomycetidae</taxon>
        <taxon>Agaricales</taxon>
        <taxon>Marasmiineae</taxon>
        <taxon>Mycenaceae</taxon>
        <taxon>Mycena</taxon>
    </lineage>
</organism>
<keyword evidence="1" id="KW-0732">Signal</keyword>
<keyword evidence="3" id="KW-1185">Reference proteome</keyword>
<gene>
    <name evidence="2" type="ORF">B0H17DRAFT_1127692</name>
</gene>
<dbReference type="EMBL" id="JARKIE010000014">
    <property type="protein sequence ID" value="KAJ7702751.1"/>
    <property type="molecule type" value="Genomic_DNA"/>
</dbReference>
<evidence type="ECO:0000256" key="1">
    <source>
        <dbReference type="SAM" id="SignalP"/>
    </source>
</evidence>
<proteinExistence type="predicted"/>
<evidence type="ECO:0000313" key="2">
    <source>
        <dbReference type="EMBL" id="KAJ7702751.1"/>
    </source>
</evidence>
<sequence length="132" mass="14119">MQFHILSALSLILTALALGAQAPAILMDVAARSPQTSPCNPMPIENKPPMRSRTGATLAFLALTRPEEVRFGFAEGGCQRVALQAFWGARSRLRSVEASAGSGSGRASGTQRDARQGWVLGVLCAWRRDDPI</sequence>
<comment type="caution">
    <text evidence="2">The sequence shown here is derived from an EMBL/GenBank/DDBJ whole genome shotgun (WGS) entry which is preliminary data.</text>
</comment>
<accession>A0AAD7GRB8</accession>
<dbReference type="Proteomes" id="UP001221757">
    <property type="component" value="Unassembled WGS sequence"/>
</dbReference>
<protein>
    <submittedName>
        <fullName evidence="2">Uncharacterized protein</fullName>
    </submittedName>
</protein>
<feature type="chain" id="PRO_5042135602" evidence="1">
    <location>
        <begin position="20"/>
        <end position="132"/>
    </location>
</feature>
<reference evidence="2" key="1">
    <citation type="submission" date="2023-03" db="EMBL/GenBank/DDBJ databases">
        <title>Massive genome expansion in bonnet fungi (Mycena s.s.) driven by repeated elements and novel gene families across ecological guilds.</title>
        <authorList>
            <consortium name="Lawrence Berkeley National Laboratory"/>
            <person name="Harder C.B."/>
            <person name="Miyauchi S."/>
            <person name="Viragh M."/>
            <person name="Kuo A."/>
            <person name="Thoen E."/>
            <person name="Andreopoulos B."/>
            <person name="Lu D."/>
            <person name="Skrede I."/>
            <person name="Drula E."/>
            <person name="Henrissat B."/>
            <person name="Morin E."/>
            <person name="Kohler A."/>
            <person name="Barry K."/>
            <person name="LaButti K."/>
            <person name="Morin E."/>
            <person name="Salamov A."/>
            <person name="Lipzen A."/>
            <person name="Mereny Z."/>
            <person name="Hegedus B."/>
            <person name="Baldrian P."/>
            <person name="Stursova M."/>
            <person name="Weitz H."/>
            <person name="Taylor A."/>
            <person name="Grigoriev I.V."/>
            <person name="Nagy L.G."/>
            <person name="Martin F."/>
            <person name="Kauserud H."/>
        </authorList>
    </citation>
    <scope>NUCLEOTIDE SEQUENCE</scope>
    <source>
        <strain evidence="2">CBHHK067</strain>
    </source>
</reference>